<evidence type="ECO:0000256" key="2">
    <source>
        <dbReference type="ARBA" id="ARBA00022448"/>
    </source>
</evidence>
<protein>
    <submittedName>
        <fullName evidence="7">ATP-binding cassette domain-containing protein</fullName>
    </submittedName>
</protein>
<dbReference type="CDD" id="cd03257">
    <property type="entry name" value="ABC_NikE_OppD_transporters"/>
    <property type="match status" value="1"/>
</dbReference>
<feature type="domain" description="ABC transporter" evidence="6">
    <location>
        <begin position="29"/>
        <end position="278"/>
    </location>
</feature>
<dbReference type="Gene3D" id="3.40.50.300">
    <property type="entry name" value="P-loop containing nucleotide triphosphate hydrolases"/>
    <property type="match status" value="1"/>
</dbReference>
<dbReference type="SMART" id="SM00382">
    <property type="entry name" value="AAA"/>
    <property type="match status" value="1"/>
</dbReference>
<evidence type="ECO:0000259" key="6">
    <source>
        <dbReference type="PROSITE" id="PS50893"/>
    </source>
</evidence>
<evidence type="ECO:0000256" key="3">
    <source>
        <dbReference type="ARBA" id="ARBA00022741"/>
    </source>
</evidence>
<keyword evidence="2" id="KW-0813">Transport</keyword>
<dbReference type="InterPro" id="IPR013563">
    <property type="entry name" value="Oligopep_ABC_C"/>
</dbReference>
<dbReference type="PANTHER" id="PTHR43776">
    <property type="entry name" value="TRANSPORT ATP-BINDING PROTEIN"/>
    <property type="match status" value="1"/>
</dbReference>
<feature type="region of interest" description="Disordered" evidence="5">
    <location>
        <begin position="1"/>
        <end position="24"/>
    </location>
</feature>
<evidence type="ECO:0000256" key="1">
    <source>
        <dbReference type="ARBA" id="ARBA00005417"/>
    </source>
</evidence>
<dbReference type="Proteomes" id="UP001501447">
    <property type="component" value="Unassembled WGS sequence"/>
</dbReference>
<dbReference type="PROSITE" id="PS50893">
    <property type="entry name" value="ABC_TRANSPORTER_2"/>
    <property type="match status" value="1"/>
</dbReference>
<proteinExistence type="inferred from homology"/>
<feature type="compositionally biased region" description="Low complexity" evidence="5">
    <location>
        <begin position="338"/>
        <end position="351"/>
    </location>
</feature>
<dbReference type="SUPFAM" id="SSF52540">
    <property type="entry name" value="P-loop containing nucleoside triphosphate hydrolases"/>
    <property type="match status" value="1"/>
</dbReference>
<dbReference type="NCBIfam" id="TIGR01727">
    <property type="entry name" value="oligo_HPY"/>
    <property type="match status" value="1"/>
</dbReference>
<comment type="similarity">
    <text evidence="1">Belongs to the ABC transporter superfamily.</text>
</comment>
<dbReference type="Pfam" id="PF00005">
    <property type="entry name" value="ABC_tran"/>
    <property type="match status" value="1"/>
</dbReference>
<dbReference type="EMBL" id="BAAARJ010000001">
    <property type="protein sequence ID" value="GAA2592269.1"/>
    <property type="molecule type" value="Genomic_DNA"/>
</dbReference>
<gene>
    <name evidence="7" type="ORF">GCM10009863_01540</name>
</gene>
<keyword evidence="3" id="KW-0547">Nucleotide-binding</keyword>
<dbReference type="GO" id="GO:0005524">
    <property type="term" value="F:ATP binding"/>
    <property type="evidence" value="ECO:0007669"/>
    <property type="project" value="UniProtKB-KW"/>
</dbReference>
<accession>A0ABN3PMZ4</accession>
<dbReference type="InterPro" id="IPR027417">
    <property type="entry name" value="P-loop_NTPase"/>
</dbReference>
<dbReference type="PANTHER" id="PTHR43776:SF7">
    <property type="entry name" value="D,D-DIPEPTIDE TRANSPORT ATP-BINDING PROTEIN DDPF-RELATED"/>
    <property type="match status" value="1"/>
</dbReference>
<dbReference type="InterPro" id="IPR050319">
    <property type="entry name" value="ABC_transp_ATP-bind"/>
</dbReference>
<dbReference type="Pfam" id="PF08352">
    <property type="entry name" value="oligo_HPY"/>
    <property type="match status" value="1"/>
</dbReference>
<name>A0ABN3PMZ4_9ACTN</name>
<evidence type="ECO:0000256" key="4">
    <source>
        <dbReference type="ARBA" id="ARBA00022840"/>
    </source>
</evidence>
<evidence type="ECO:0000313" key="7">
    <source>
        <dbReference type="EMBL" id="GAA2592269.1"/>
    </source>
</evidence>
<keyword evidence="4 7" id="KW-0067">ATP-binding</keyword>
<comment type="caution">
    <text evidence="7">The sequence shown here is derived from an EMBL/GenBank/DDBJ whole genome shotgun (WGS) entry which is preliminary data.</text>
</comment>
<reference evidence="7 8" key="1">
    <citation type="journal article" date="2019" name="Int. J. Syst. Evol. Microbiol.">
        <title>The Global Catalogue of Microorganisms (GCM) 10K type strain sequencing project: providing services to taxonomists for standard genome sequencing and annotation.</title>
        <authorList>
            <consortium name="The Broad Institute Genomics Platform"/>
            <consortium name="The Broad Institute Genome Sequencing Center for Infectious Disease"/>
            <person name="Wu L."/>
            <person name="Ma J."/>
        </authorList>
    </citation>
    <scope>NUCLEOTIDE SEQUENCE [LARGE SCALE GENOMIC DNA]</scope>
    <source>
        <strain evidence="7 8">JCM 16373</strain>
    </source>
</reference>
<dbReference type="InterPro" id="IPR003593">
    <property type="entry name" value="AAA+_ATPase"/>
</dbReference>
<dbReference type="RefSeq" id="WP_344561049.1">
    <property type="nucleotide sequence ID" value="NZ_BAAARJ010000001.1"/>
</dbReference>
<dbReference type="InterPro" id="IPR017871">
    <property type="entry name" value="ABC_transporter-like_CS"/>
</dbReference>
<evidence type="ECO:0000256" key="5">
    <source>
        <dbReference type="SAM" id="MobiDB-lite"/>
    </source>
</evidence>
<dbReference type="PROSITE" id="PS00211">
    <property type="entry name" value="ABC_TRANSPORTER_1"/>
    <property type="match status" value="1"/>
</dbReference>
<sequence length="379" mass="40469">MPDPANTPRTPAPATATARTTTADGEPLVEARGVTKTFRVPRSASGSTRLHALAGVDLTVRRGRTLGLVGESGCGKSTLARVLLMLERPDAGTVRYAGADPFALRGEPLLRWRRRVQMVFQDPFASLNPRLSAGELIAEPWRSHPGLISRDGRERRVRELLDMVGLRPGDAHRYPQEFSGGQRQRIGIARALALNPEVIVCDEPVSALDLSVQAQVLNVLTDVQAELGVAYVFISHDLPVVRHMSDQVAVMYLGRVVESGPAERVFTAPRHPYTASLLSAAPRPPAAAAEGGRTGRIVLAGEVPSPADPPSGCRFRTRCWQAEEVCAEVLPPDAPVLAGSAPAGPVSGGPAPEEPVPDRPRHLVACHLPLEPADRAAGR</sequence>
<evidence type="ECO:0000313" key="8">
    <source>
        <dbReference type="Proteomes" id="UP001501447"/>
    </source>
</evidence>
<organism evidence="7 8">
    <name type="scientific">Streptomyces axinellae</name>
    <dbReference type="NCBI Taxonomy" id="552788"/>
    <lineage>
        <taxon>Bacteria</taxon>
        <taxon>Bacillati</taxon>
        <taxon>Actinomycetota</taxon>
        <taxon>Actinomycetes</taxon>
        <taxon>Kitasatosporales</taxon>
        <taxon>Streptomycetaceae</taxon>
        <taxon>Streptomyces</taxon>
    </lineage>
</organism>
<keyword evidence="8" id="KW-1185">Reference proteome</keyword>
<dbReference type="InterPro" id="IPR003439">
    <property type="entry name" value="ABC_transporter-like_ATP-bd"/>
</dbReference>
<feature type="region of interest" description="Disordered" evidence="5">
    <location>
        <begin position="337"/>
        <end position="359"/>
    </location>
</feature>